<reference evidence="2 3" key="1">
    <citation type="journal article" date="2023" name="Life. Sci Alliance">
        <title>Evolutionary insights into 3D genome organization and epigenetic landscape of Vigna mungo.</title>
        <authorList>
            <person name="Junaid A."/>
            <person name="Singh B."/>
            <person name="Bhatia S."/>
        </authorList>
    </citation>
    <scope>NUCLEOTIDE SEQUENCE [LARGE SCALE GENOMIC DNA]</scope>
    <source>
        <strain evidence="2">Urdbean</strain>
    </source>
</reference>
<keyword evidence="1" id="KW-1133">Transmembrane helix</keyword>
<evidence type="ECO:0000256" key="1">
    <source>
        <dbReference type="SAM" id="Phobius"/>
    </source>
</evidence>
<dbReference type="EMBL" id="CP144695">
    <property type="protein sequence ID" value="WVZ04956.1"/>
    <property type="molecule type" value="Genomic_DNA"/>
</dbReference>
<proteinExistence type="predicted"/>
<sequence length="105" mass="12738">MISDVKKKTFIIWTFCNLPLKIFFSFSHLFVLFSFPFCLFSLSKSLFYFVIYLFYFVEVYQKFTLFLYILFHHRRWNEKISNLLSNASYCQFGSPKLNSIFLTKS</sequence>
<feature type="transmembrane region" description="Helical" evidence="1">
    <location>
        <begin position="12"/>
        <end position="35"/>
    </location>
</feature>
<organism evidence="2 3">
    <name type="scientific">Vigna mungo</name>
    <name type="common">Black gram</name>
    <name type="synonym">Phaseolus mungo</name>
    <dbReference type="NCBI Taxonomy" id="3915"/>
    <lineage>
        <taxon>Eukaryota</taxon>
        <taxon>Viridiplantae</taxon>
        <taxon>Streptophyta</taxon>
        <taxon>Embryophyta</taxon>
        <taxon>Tracheophyta</taxon>
        <taxon>Spermatophyta</taxon>
        <taxon>Magnoliopsida</taxon>
        <taxon>eudicotyledons</taxon>
        <taxon>Gunneridae</taxon>
        <taxon>Pentapetalae</taxon>
        <taxon>rosids</taxon>
        <taxon>fabids</taxon>
        <taxon>Fabales</taxon>
        <taxon>Fabaceae</taxon>
        <taxon>Papilionoideae</taxon>
        <taxon>50 kb inversion clade</taxon>
        <taxon>NPAAA clade</taxon>
        <taxon>indigoferoid/millettioid clade</taxon>
        <taxon>Phaseoleae</taxon>
        <taxon>Vigna</taxon>
    </lineage>
</organism>
<dbReference type="Proteomes" id="UP001374535">
    <property type="component" value="Chromosome 6"/>
</dbReference>
<evidence type="ECO:0000313" key="2">
    <source>
        <dbReference type="EMBL" id="WVZ04956.1"/>
    </source>
</evidence>
<feature type="transmembrane region" description="Helical" evidence="1">
    <location>
        <begin position="47"/>
        <end position="71"/>
    </location>
</feature>
<dbReference type="AlphaFoldDB" id="A0AAQ3N9V1"/>
<accession>A0AAQ3N9V1</accession>
<keyword evidence="3" id="KW-1185">Reference proteome</keyword>
<evidence type="ECO:0000313" key="3">
    <source>
        <dbReference type="Proteomes" id="UP001374535"/>
    </source>
</evidence>
<protein>
    <submittedName>
        <fullName evidence="2">Uncharacterized protein</fullName>
    </submittedName>
</protein>
<gene>
    <name evidence="2" type="ORF">V8G54_018302</name>
</gene>
<keyword evidence="1" id="KW-0472">Membrane</keyword>
<keyword evidence="1" id="KW-0812">Transmembrane</keyword>
<name>A0AAQ3N9V1_VIGMU</name>